<dbReference type="GO" id="GO:0003735">
    <property type="term" value="F:structural constituent of ribosome"/>
    <property type="evidence" value="ECO:0007669"/>
    <property type="project" value="InterPro"/>
</dbReference>
<dbReference type="FunFam" id="4.10.830.10:FF:000001">
    <property type="entry name" value="30S ribosomal protein S14 type Z"/>
    <property type="match status" value="1"/>
</dbReference>
<evidence type="ECO:0000313" key="12">
    <source>
        <dbReference type="EMBL" id="OEG70065.1"/>
    </source>
</evidence>
<dbReference type="Gene3D" id="4.10.830.10">
    <property type="entry name" value="30s Ribosomal Protein S14, Chain N"/>
    <property type="match status" value="1"/>
</dbReference>
<dbReference type="GO" id="GO:0015935">
    <property type="term" value="C:small ribosomal subunit"/>
    <property type="evidence" value="ECO:0007669"/>
    <property type="project" value="TreeGrafter"/>
</dbReference>
<evidence type="ECO:0000256" key="3">
    <source>
        <dbReference type="ARBA" id="ARBA00022730"/>
    </source>
</evidence>
<sequence length="61" mass="7108">MATTSAEAKMRKPQKFATRYRNRCRLCGRPRGYYRDFGICRICLRKLAHNGEIPGVTKSSW</sequence>
<dbReference type="AlphaFoldDB" id="A0A1E5IKH3"/>
<dbReference type="GO" id="GO:0006412">
    <property type="term" value="P:translation"/>
    <property type="evidence" value="ECO:0007669"/>
    <property type="project" value="UniProtKB-UniRule"/>
</dbReference>
<keyword evidence="3 11" id="KW-0699">rRNA-binding</keyword>
<keyword evidence="14" id="KW-1185">Reference proteome</keyword>
<reference evidence="13 14" key="1">
    <citation type="submission" date="2015-11" db="EMBL/GenBank/DDBJ databases">
        <title>Evidence for parallel genomic evolution in an endosymbiosis of termite gut flagellates.</title>
        <authorList>
            <person name="Zheng H."/>
        </authorList>
    </citation>
    <scope>NUCLEOTIDE SEQUENCE [LARGE SCALE GENOMIC DNA]</scope>
    <source>
        <strain evidence="13 14">CET450</strain>
    </source>
</reference>
<evidence type="ECO:0000256" key="8">
    <source>
        <dbReference type="ARBA" id="ARBA00035167"/>
    </source>
</evidence>
<evidence type="ECO:0000256" key="11">
    <source>
        <dbReference type="HAMAP-Rule" id="MF_01364"/>
    </source>
</evidence>
<comment type="cofactor">
    <cofactor evidence="11">
        <name>Zn(2+)</name>
        <dbReference type="ChEBI" id="CHEBI:29105"/>
    </cofactor>
    <text evidence="11">Binds 1 zinc ion per subunit.</text>
</comment>
<dbReference type="NCBIfam" id="NF005974">
    <property type="entry name" value="PRK08061.1"/>
    <property type="match status" value="1"/>
</dbReference>
<comment type="subunit">
    <text evidence="9 11">Part of the 30S ribosomal subunit. Contacts proteins S3 and S10.</text>
</comment>
<dbReference type="PROSITE" id="PS00527">
    <property type="entry name" value="RIBOSOMAL_S14"/>
    <property type="match status" value="1"/>
</dbReference>
<evidence type="ECO:0000256" key="2">
    <source>
        <dbReference type="ARBA" id="ARBA00022723"/>
    </source>
</evidence>
<dbReference type="Pfam" id="PF00253">
    <property type="entry name" value="Ribosomal_S14"/>
    <property type="match status" value="1"/>
</dbReference>
<evidence type="ECO:0000256" key="10">
    <source>
        <dbReference type="ARBA" id="ARBA00060857"/>
    </source>
</evidence>
<keyword evidence="5 11" id="KW-0694">RNA-binding</keyword>
<dbReference type="InterPro" id="IPR043140">
    <property type="entry name" value="Ribosomal_uS14_sf"/>
</dbReference>
<comment type="function">
    <text evidence="1 11">Binds 16S rRNA, required for the assembly of 30S particles and may also be responsible for determining the conformation of the 16S rRNA at the A site.</text>
</comment>
<dbReference type="SUPFAM" id="SSF57716">
    <property type="entry name" value="Glucocorticoid receptor-like (DNA-binding domain)"/>
    <property type="match status" value="1"/>
</dbReference>
<dbReference type="GO" id="GO:0019843">
    <property type="term" value="F:rRNA binding"/>
    <property type="evidence" value="ECO:0007669"/>
    <property type="project" value="UniProtKB-UniRule"/>
</dbReference>
<dbReference type="InterPro" id="IPR001209">
    <property type="entry name" value="Ribosomal_uS14"/>
</dbReference>
<dbReference type="Proteomes" id="UP000095237">
    <property type="component" value="Unassembled WGS sequence"/>
</dbReference>
<dbReference type="HAMAP" id="MF_01364_B">
    <property type="entry name" value="Ribosomal_uS14_2_B"/>
    <property type="match status" value="1"/>
</dbReference>
<organism evidence="13 14">
    <name type="scientific">Endomicrobium trichonymphae</name>
    <dbReference type="NCBI Taxonomy" id="1408204"/>
    <lineage>
        <taxon>Bacteria</taxon>
        <taxon>Pseudomonadati</taxon>
        <taxon>Elusimicrobiota</taxon>
        <taxon>Endomicrobiia</taxon>
        <taxon>Endomicrobiales</taxon>
        <taxon>Endomicrobiaceae</taxon>
        <taxon>Candidatus Endomicrobiellum</taxon>
    </lineage>
</organism>
<dbReference type="InterPro" id="IPR018271">
    <property type="entry name" value="Ribosomal_uS14_CS"/>
</dbReference>
<evidence type="ECO:0000256" key="7">
    <source>
        <dbReference type="ARBA" id="ARBA00023274"/>
    </source>
</evidence>
<dbReference type="PANTHER" id="PTHR19836">
    <property type="entry name" value="30S RIBOSOMAL PROTEIN S14"/>
    <property type="match status" value="1"/>
</dbReference>
<feature type="binding site" evidence="11">
    <location>
        <position position="43"/>
    </location>
    <ligand>
        <name>Zn(2+)</name>
        <dbReference type="ChEBI" id="CHEBI:29105"/>
    </ligand>
</feature>
<evidence type="ECO:0000313" key="13">
    <source>
        <dbReference type="EMBL" id="OEG70941.1"/>
    </source>
</evidence>
<dbReference type="GO" id="GO:0005737">
    <property type="term" value="C:cytoplasm"/>
    <property type="evidence" value="ECO:0007669"/>
    <property type="project" value="UniProtKB-ARBA"/>
</dbReference>
<keyword evidence="4 11" id="KW-0862">Zinc</keyword>
<keyword evidence="6 11" id="KW-0689">Ribosomal protein</keyword>
<dbReference type="InterPro" id="IPR023053">
    <property type="entry name" value="Ribosomal_uS14_bact"/>
</dbReference>
<evidence type="ECO:0000256" key="4">
    <source>
        <dbReference type="ARBA" id="ARBA00022833"/>
    </source>
</evidence>
<feature type="binding site" evidence="11">
    <location>
        <position position="27"/>
    </location>
    <ligand>
        <name>Zn(2+)</name>
        <dbReference type="ChEBI" id="CHEBI:29105"/>
    </ligand>
</feature>
<comment type="similarity">
    <text evidence="10 11">Belongs to the universal ribosomal protein uS14 family. Zinc-binding uS14 subfamily.</text>
</comment>
<evidence type="ECO:0000313" key="14">
    <source>
        <dbReference type="Proteomes" id="UP000095237"/>
    </source>
</evidence>
<dbReference type="PANTHER" id="PTHR19836:SF19">
    <property type="entry name" value="SMALL RIBOSOMAL SUBUNIT PROTEIN US14M"/>
    <property type="match status" value="1"/>
</dbReference>
<gene>
    <name evidence="11" type="primary">rpsZ</name>
    <name evidence="11" type="synonym">rpsN</name>
    <name evidence="12" type="ORF">ATZ36_01590</name>
    <name evidence="13" type="ORF">ATZ36_03770</name>
</gene>
<accession>A0A1E5IKH3</accession>
<dbReference type="EMBL" id="LNVX01000479">
    <property type="protein sequence ID" value="OEG70065.1"/>
    <property type="molecule type" value="Genomic_DNA"/>
</dbReference>
<dbReference type="EMBL" id="LNVX01000276">
    <property type="protein sequence ID" value="OEG70941.1"/>
    <property type="molecule type" value="Genomic_DNA"/>
</dbReference>
<dbReference type="GO" id="GO:0008270">
    <property type="term" value="F:zinc ion binding"/>
    <property type="evidence" value="ECO:0007669"/>
    <property type="project" value="UniProtKB-UniRule"/>
</dbReference>
<feature type="binding site" evidence="11">
    <location>
        <position position="40"/>
    </location>
    <ligand>
        <name>Zn(2+)</name>
        <dbReference type="ChEBI" id="CHEBI:29105"/>
    </ligand>
</feature>
<evidence type="ECO:0000256" key="9">
    <source>
        <dbReference type="ARBA" id="ARBA00047110"/>
    </source>
</evidence>
<proteinExistence type="inferred from homology"/>
<protein>
    <recommendedName>
        <fullName evidence="8 11">Small ribosomal subunit protein uS14</fullName>
    </recommendedName>
</protein>
<evidence type="ECO:0000256" key="5">
    <source>
        <dbReference type="ARBA" id="ARBA00022884"/>
    </source>
</evidence>
<feature type="binding site" evidence="11">
    <location>
        <position position="24"/>
    </location>
    <ligand>
        <name>Zn(2+)</name>
        <dbReference type="ChEBI" id="CHEBI:29105"/>
    </ligand>
</feature>
<comment type="caution">
    <text evidence="13">The sequence shown here is derived from an EMBL/GenBank/DDBJ whole genome shotgun (WGS) entry which is preliminary data.</text>
</comment>
<evidence type="ECO:0000256" key="6">
    <source>
        <dbReference type="ARBA" id="ARBA00022980"/>
    </source>
</evidence>
<evidence type="ECO:0000256" key="1">
    <source>
        <dbReference type="ARBA" id="ARBA00003686"/>
    </source>
</evidence>
<name>A0A1E5IKH3_ENDTX</name>
<keyword evidence="2 11" id="KW-0479">Metal-binding</keyword>
<keyword evidence="7 11" id="KW-0687">Ribonucleoprotein</keyword>